<evidence type="ECO:0000259" key="6">
    <source>
        <dbReference type="Pfam" id="PF00593"/>
    </source>
</evidence>
<keyword evidence="9" id="KW-1185">Reference proteome</keyword>
<accession>A0ABT5IFM9</accession>
<keyword evidence="8" id="KW-0675">Receptor</keyword>
<dbReference type="InterPro" id="IPR012910">
    <property type="entry name" value="Plug_dom"/>
</dbReference>
<evidence type="ECO:0000313" key="9">
    <source>
        <dbReference type="Proteomes" id="UP001216595"/>
    </source>
</evidence>
<dbReference type="Gene3D" id="2.170.130.10">
    <property type="entry name" value="TonB-dependent receptor, plug domain"/>
    <property type="match status" value="1"/>
</dbReference>
<evidence type="ECO:0000256" key="1">
    <source>
        <dbReference type="ARBA" id="ARBA00004442"/>
    </source>
</evidence>
<dbReference type="RefSeq" id="WP_272741684.1">
    <property type="nucleotide sequence ID" value="NZ_JAQQKW010000006.1"/>
</dbReference>
<comment type="caution">
    <text evidence="8">The sequence shown here is derived from an EMBL/GenBank/DDBJ whole genome shotgun (WGS) entry which is preliminary data.</text>
</comment>
<name>A0ABT5IFM9_9CAUL</name>
<dbReference type="InterPro" id="IPR037066">
    <property type="entry name" value="Plug_dom_sf"/>
</dbReference>
<evidence type="ECO:0000256" key="2">
    <source>
        <dbReference type="ARBA" id="ARBA00023136"/>
    </source>
</evidence>
<dbReference type="Pfam" id="PF07715">
    <property type="entry name" value="Plug"/>
    <property type="match status" value="1"/>
</dbReference>
<evidence type="ECO:0000256" key="4">
    <source>
        <dbReference type="RuleBase" id="RU003357"/>
    </source>
</evidence>
<feature type="compositionally biased region" description="Polar residues" evidence="5">
    <location>
        <begin position="978"/>
        <end position="994"/>
    </location>
</feature>
<evidence type="ECO:0000259" key="7">
    <source>
        <dbReference type="Pfam" id="PF07715"/>
    </source>
</evidence>
<feature type="domain" description="TonB-dependent receptor plug" evidence="7">
    <location>
        <begin position="75"/>
        <end position="178"/>
    </location>
</feature>
<feature type="region of interest" description="Disordered" evidence="5">
    <location>
        <begin position="801"/>
        <end position="827"/>
    </location>
</feature>
<sequence length="1148" mass="124607">MRWLTGEAGMLPMKSRFLALVAGTSVIALSMAMPGWAQTASENKTKETEASSSDVDAVVVVTARRKALQSAIEIKRKADTIVDSIVADEAGKLPDNSITEVLQRVSGVSISRFGATNGGSAAFQIEGTGITVRGLPFNSSTLNGRQLFSANGASAISWNEVTPELMAGVDVYKASRADLIEGGTSLINLRTHLPFDFKAPQLNLTMGTSYGSQVKKASPRVSALFSKRFDTNIGEIGVLWDFAYSRLNQQGSNLQVGAMFGQYVPTSVRDDKLAFVPSSFDWGYDRSQRDRFGAYQAIQWRPTESLTLTNTVFYTQYSTERLSNNGGLGQSPSASAAIQPKVGSPVEYDANGALVRGTLVYGSTGKRDPLGNTSVDVPGWEWLPSQYKIDCGATYGAPASTIQWDWSGGPILAQCSPPGALNVNSSAGASRTKNSTLDISQSFVWQPSDQLAVRGSLQYVLSRSTGKDISIGMGRYNSKLSSFDVDLTGELPVLSGFDSALVLDPSTVHFASFAYHEPDNKGEMYAGNLDFEYTFSEDGFLRKISAGIRASQRVEDDNFAGTYWTSLGQTWNQKPAGAAWAASGPGNIQFLNNPNVPQADWTTTTFPNFFGGDVAVPSQLLVASPALLQRYDWYYLLKTYNGLPVTVGGVAVPQPTPEQYFYDRIEKGLARVKTRIDNRAAYISARFAHEGMGIIPAFSGNIGVRVFQDKLIGTALVRTGSGDQRFAASIADSNAYFLANPPGNQPGIAPAPGAVPKIYTFRESFTPQTRTYEYTRVLPSFNIKFDVTDKFIIRAAASVSASPPNLDASRPGGDVTPRSVPNPTNSQALPILTGFTVNGGGANLKPTMINSQDITFEYYPSSSSFLYVDVFAKQIKDQPQFYSFIANNLPVPGKQVTINDQGKVVLDGPASTGQPILTDVSLDLPWLYLQDRPSPEKATIKGFELGGRKFFDQLPGWLRGFGIDANLTYIDSRNPAQLANSVLTPPPANGSQPGLNPDGTVPQTYPNLPYAGLSKWAYNIQLLYNYKKVNFRLAYNWRDKALLSTNVNPLSFATSGGNPYILNTSPTNFDSTHSYPVYNMVPAYMDAAGYLDLGFDYTVSETVSVSFNANNLLNTKSKTLQEPVPGVFQPYGFNVSDQRYELTVRARF</sequence>
<evidence type="ECO:0000313" key="8">
    <source>
        <dbReference type="EMBL" id="MDC7694984.1"/>
    </source>
</evidence>
<organism evidence="8 9">
    <name type="scientific">Asticcacaulis currens</name>
    <dbReference type="NCBI Taxonomy" id="2984210"/>
    <lineage>
        <taxon>Bacteria</taxon>
        <taxon>Pseudomonadati</taxon>
        <taxon>Pseudomonadota</taxon>
        <taxon>Alphaproteobacteria</taxon>
        <taxon>Caulobacterales</taxon>
        <taxon>Caulobacteraceae</taxon>
        <taxon>Asticcacaulis</taxon>
    </lineage>
</organism>
<dbReference type="Pfam" id="PF00593">
    <property type="entry name" value="TonB_dep_Rec_b-barrel"/>
    <property type="match status" value="1"/>
</dbReference>
<dbReference type="SUPFAM" id="SSF56935">
    <property type="entry name" value="Porins"/>
    <property type="match status" value="1"/>
</dbReference>
<keyword evidence="3" id="KW-0998">Cell outer membrane</keyword>
<dbReference type="NCBIfam" id="TIGR01782">
    <property type="entry name" value="TonB-Xanth-Caul"/>
    <property type="match status" value="1"/>
</dbReference>
<reference evidence="8 9" key="1">
    <citation type="submission" date="2023-01" db="EMBL/GenBank/DDBJ databases">
        <title>Novel species of the genus Asticcacaulis isolated from rivers.</title>
        <authorList>
            <person name="Lu H."/>
        </authorList>
    </citation>
    <scope>NUCLEOTIDE SEQUENCE [LARGE SCALE GENOMIC DNA]</scope>
    <source>
        <strain evidence="8 9">DXS10W</strain>
    </source>
</reference>
<evidence type="ECO:0000256" key="3">
    <source>
        <dbReference type="ARBA" id="ARBA00023237"/>
    </source>
</evidence>
<dbReference type="Gene3D" id="2.40.170.20">
    <property type="entry name" value="TonB-dependent receptor, beta-barrel domain"/>
    <property type="match status" value="1"/>
</dbReference>
<evidence type="ECO:0000256" key="5">
    <source>
        <dbReference type="SAM" id="MobiDB-lite"/>
    </source>
</evidence>
<protein>
    <submittedName>
        <fullName evidence="8">TonB-dependent receptor</fullName>
    </submittedName>
</protein>
<dbReference type="InterPro" id="IPR000531">
    <property type="entry name" value="Beta-barrel_TonB"/>
</dbReference>
<comment type="subcellular location">
    <subcellularLocation>
        <location evidence="1 4">Cell outer membrane</location>
    </subcellularLocation>
</comment>
<comment type="similarity">
    <text evidence="4">Belongs to the TonB-dependent receptor family.</text>
</comment>
<proteinExistence type="inferred from homology"/>
<dbReference type="PANTHER" id="PTHR40980">
    <property type="entry name" value="PLUG DOMAIN-CONTAINING PROTEIN"/>
    <property type="match status" value="1"/>
</dbReference>
<feature type="domain" description="TonB-dependent receptor-like beta-barrel" evidence="6">
    <location>
        <begin position="494"/>
        <end position="1112"/>
    </location>
</feature>
<keyword evidence="4" id="KW-0798">TonB box</keyword>
<keyword evidence="2 4" id="KW-0472">Membrane</keyword>
<dbReference type="PANTHER" id="PTHR40980:SF3">
    <property type="entry name" value="TONB-DEPENDENT RECEPTOR-LIKE BETA-BARREL DOMAIN-CONTAINING PROTEIN"/>
    <property type="match status" value="1"/>
</dbReference>
<dbReference type="InterPro" id="IPR036942">
    <property type="entry name" value="Beta-barrel_TonB_sf"/>
</dbReference>
<dbReference type="InterPro" id="IPR010104">
    <property type="entry name" value="TonB_rcpt_bac"/>
</dbReference>
<gene>
    <name evidence="8" type="ORF">PQU94_11900</name>
</gene>
<dbReference type="EMBL" id="JAQQKW010000006">
    <property type="protein sequence ID" value="MDC7694984.1"/>
    <property type="molecule type" value="Genomic_DNA"/>
</dbReference>
<dbReference type="Proteomes" id="UP001216595">
    <property type="component" value="Unassembled WGS sequence"/>
</dbReference>
<feature type="region of interest" description="Disordered" evidence="5">
    <location>
        <begin position="978"/>
        <end position="1002"/>
    </location>
</feature>